<dbReference type="PANTHER" id="PTHR30193:SF37">
    <property type="entry name" value="INNER MEMBRANE ABC TRANSPORTER PERMEASE PROTEIN YCJO"/>
    <property type="match status" value="1"/>
</dbReference>
<feature type="transmembrane region" description="Helical" evidence="7">
    <location>
        <begin position="7"/>
        <end position="29"/>
    </location>
</feature>
<keyword evidence="10" id="KW-1185">Reference proteome</keyword>
<dbReference type="GO" id="GO:0005886">
    <property type="term" value="C:plasma membrane"/>
    <property type="evidence" value="ECO:0007669"/>
    <property type="project" value="UniProtKB-SubCell"/>
</dbReference>
<dbReference type="InterPro" id="IPR051393">
    <property type="entry name" value="ABC_transporter_permease"/>
</dbReference>
<dbReference type="InterPro" id="IPR000515">
    <property type="entry name" value="MetI-like"/>
</dbReference>
<dbReference type="Proteomes" id="UP000289440">
    <property type="component" value="Chromosome"/>
</dbReference>
<evidence type="ECO:0000256" key="2">
    <source>
        <dbReference type="ARBA" id="ARBA00022448"/>
    </source>
</evidence>
<evidence type="ECO:0000256" key="4">
    <source>
        <dbReference type="ARBA" id="ARBA00022692"/>
    </source>
</evidence>
<evidence type="ECO:0000256" key="1">
    <source>
        <dbReference type="ARBA" id="ARBA00004651"/>
    </source>
</evidence>
<keyword evidence="5 7" id="KW-1133">Transmembrane helix</keyword>
<gene>
    <name evidence="9" type="primary">ugpA_1</name>
    <name evidence="9" type="ORF">NCTC10166_00248</name>
</gene>
<dbReference type="KEGG" id="mnu:NCTC10166_00248"/>
<evidence type="ECO:0000256" key="6">
    <source>
        <dbReference type="ARBA" id="ARBA00023136"/>
    </source>
</evidence>
<sequence>MILPAIVIFTIVLIVPITLGFLLSFTNWFKEQLMFEGKWIGFNNYKIALTDQKFISSIWYTAGFSVLCLIFVNLFGFGFAYALNKKIHGKNIFRGIFFLPNMVGGLILGYLWQIIFDRVLNEIFGHSLRFGTRLEAMFAMAIVFTWQMAGYVMIIYIAALQNINKFLSEAARIEGCGPFKHFFSVVLPAIMPAITVVLFLIISRSFQMFDQNLALTNGDRDTGLLAYNIYASAYVQAYKQNFGIAQAKSFIFVILVAIISVSQVYISKKFEVQT</sequence>
<dbReference type="SUPFAM" id="SSF161098">
    <property type="entry name" value="MetI-like"/>
    <property type="match status" value="1"/>
</dbReference>
<evidence type="ECO:0000256" key="5">
    <source>
        <dbReference type="ARBA" id="ARBA00022989"/>
    </source>
</evidence>
<dbReference type="PROSITE" id="PS50928">
    <property type="entry name" value="ABC_TM1"/>
    <property type="match status" value="1"/>
</dbReference>
<organism evidence="9 10">
    <name type="scientific">Mesomycoplasma neurolyticum</name>
    <dbReference type="NCBI Taxonomy" id="2120"/>
    <lineage>
        <taxon>Bacteria</taxon>
        <taxon>Bacillati</taxon>
        <taxon>Mycoplasmatota</taxon>
        <taxon>Mycoplasmoidales</taxon>
        <taxon>Metamycoplasmataceae</taxon>
        <taxon>Mesomycoplasma</taxon>
    </lineage>
</organism>
<evidence type="ECO:0000256" key="3">
    <source>
        <dbReference type="ARBA" id="ARBA00022475"/>
    </source>
</evidence>
<dbReference type="Pfam" id="PF00528">
    <property type="entry name" value="BPD_transp_1"/>
    <property type="match status" value="1"/>
</dbReference>
<feature type="transmembrane region" description="Helical" evidence="7">
    <location>
        <begin position="95"/>
        <end position="116"/>
    </location>
</feature>
<keyword evidence="6 7" id="KW-0472">Membrane</keyword>
<evidence type="ECO:0000313" key="9">
    <source>
        <dbReference type="EMBL" id="VEU59281.1"/>
    </source>
</evidence>
<evidence type="ECO:0000256" key="7">
    <source>
        <dbReference type="RuleBase" id="RU363032"/>
    </source>
</evidence>
<feature type="transmembrane region" description="Helical" evidence="7">
    <location>
        <begin position="249"/>
        <end position="266"/>
    </location>
</feature>
<keyword evidence="3" id="KW-1003">Cell membrane</keyword>
<dbReference type="InterPro" id="IPR035906">
    <property type="entry name" value="MetI-like_sf"/>
</dbReference>
<keyword evidence="2 7" id="KW-0813">Transport</keyword>
<evidence type="ECO:0000313" key="10">
    <source>
        <dbReference type="Proteomes" id="UP000289440"/>
    </source>
</evidence>
<feature type="domain" description="ABC transmembrane type-1" evidence="8">
    <location>
        <begin position="58"/>
        <end position="263"/>
    </location>
</feature>
<feature type="transmembrane region" description="Helical" evidence="7">
    <location>
        <begin position="181"/>
        <end position="202"/>
    </location>
</feature>
<feature type="transmembrane region" description="Helical" evidence="7">
    <location>
        <begin position="136"/>
        <end position="160"/>
    </location>
</feature>
<comment type="similarity">
    <text evidence="7">Belongs to the binding-protein-dependent transport system permease family.</text>
</comment>
<dbReference type="RefSeq" id="WP_232018822.1">
    <property type="nucleotide sequence ID" value="NZ_LR214951.1"/>
</dbReference>
<dbReference type="CDD" id="cd06261">
    <property type="entry name" value="TM_PBP2"/>
    <property type="match status" value="1"/>
</dbReference>
<evidence type="ECO:0000259" key="8">
    <source>
        <dbReference type="PROSITE" id="PS50928"/>
    </source>
</evidence>
<dbReference type="PANTHER" id="PTHR30193">
    <property type="entry name" value="ABC TRANSPORTER PERMEASE PROTEIN"/>
    <property type="match status" value="1"/>
</dbReference>
<proteinExistence type="inferred from homology"/>
<keyword evidence="4 7" id="KW-0812">Transmembrane</keyword>
<accession>A0A449A4V0</accession>
<dbReference type="EMBL" id="LR214951">
    <property type="protein sequence ID" value="VEU59281.1"/>
    <property type="molecule type" value="Genomic_DNA"/>
</dbReference>
<protein>
    <submittedName>
        <fullName evidence="9">sn-glycerol-3-phosphate transport system permease protein ugpA</fullName>
    </submittedName>
</protein>
<dbReference type="GO" id="GO:0055085">
    <property type="term" value="P:transmembrane transport"/>
    <property type="evidence" value="ECO:0007669"/>
    <property type="project" value="InterPro"/>
</dbReference>
<reference evidence="9 10" key="1">
    <citation type="submission" date="2019-01" db="EMBL/GenBank/DDBJ databases">
        <authorList>
            <consortium name="Pathogen Informatics"/>
        </authorList>
    </citation>
    <scope>NUCLEOTIDE SEQUENCE [LARGE SCALE GENOMIC DNA]</scope>
    <source>
        <strain evidence="9 10">NCTC10166</strain>
    </source>
</reference>
<dbReference type="AlphaFoldDB" id="A0A449A4V0"/>
<feature type="transmembrane region" description="Helical" evidence="7">
    <location>
        <begin position="58"/>
        <end position="83"/>
    </location>
</feature>
<name>A0A449A4V0_9BACT</name>
<comment type="subcellular location">
    <subcellularLocation>
        <location evidence="1 7">Cell membrane</location>
        <topology evidence="1 7">Multi-pass membrane protein</topology>
    </subcellularLocation>
</comment>
<dbReference type="Gene3D" id="1.10.3720.10">
    <property type="entry name" value="MetI-like"/>
    <property type="match status" value="1"/>
</dbReference>